<dbReference type="EMBL" id="BGPR01007460">
    <property type="protein sequence ID" value="GBN27043.1"/>
    <property type="molecule type" value="Genomic_DNA"/>
</dbReference>
<gene>
    <name evidence="1" type="ORF">AVEN_34219_1</name>
</gene>
<organism evidence="1 2">
    <name type="scientific">Araneus ventricosus</name>
    <name type="common">Orbweaver spider</name>
    <name type="synonym">Epeira ventricosa</name>
    <dbReference type="NCBI Taxonomy" id="182803"/>
    <lineage>
        <taxon>Eukaryota</taxon>
        <taxon>Metazoa</taxon>
        <taxon>Ecdysozoa</taxon>
        <taxon>Arthropoda</taxon>
        <taxon>Chelicerata</taxon>
        <taxon>Arachnida</taxon>
        <taxon>Araneae</taxon>
        <taxon>Araneomorphae</taxon>
        <taxon>Entelegynae</taxon>
        <taxon>Araneoidea</taxon>
        <taxon>Araneidae</taxon>
        <taxon>Araneus</taxon>
    </lineage>
</organism>
<evidence type="ECO:0000313" key="2">
    <source>
        <dbReference type="Proteomes" id="UP000499080"/>
    </source>
</evidence>
<protein>
    <submittedName>
        <fullName evidence="1">Uncharacterized protein</fullName>
    </submittedName>
</protein>
<sequence>MDASTQVNIDDFSDRTEMLQTPVQDVNPFANMSINPFFNADGVFPNPFLGDELTYDLKSPFLDKNEKLLLNTGESWIPLLSLNPFFNDCLKNGTNSILNSSDDLMNNVPQSPMNYEIHCQEWVLKHRECHVKKLIYFSI</sequence>
<keyword evidence="2" id="KW-1185">Reference proteome</keyword>
<name>A0A4Y2MK44_ARAVE</name>
<proteinExistence type="predicted"/>
<accession>A0A4Y2MK44</accession>
<dbReference type="AlphaFoldDB" id="A0A4Y2MK44"/>
<evidence type="ECO:0000313" key="1">
    <source>
        <dbReference type="EMBL" id="GBN27043.1"/>
    </source>
</evidence>
<dbReference type="Proteomes" id="UP000499080">
    <property type="component" value="Unassembled WGS sequence"/>
</dbReference>
<comment type="caution">
    <text evidence="1">The sequence shown here is derived from an EMBL/GenBank/DDBJ whole genome shotgun (WGS) entry which is preliminary data.</text>
</comment>
<reference evidence="1 2" key="1">
    <citation type="journal article" date="2019" name="Sci. Rep.">
        <title>Orb-weaving spider Araneus ventricosus genome elucidates the spidroin gene catalogue.</title>
        <authorList>
            <person name="Kono N."/>
            <person name="Nakamura H."/>
            <person name="Ohtoshi R."/>
            <person name="Moran D.A.P."/>
            <person name="Shinohara A."/>
            <person name="Yoshida Y."/>
            <person name="Fujiwara M."/>
            <person name="Mori M."/>
            <person name="Tomita M."/>
            <person name="Arakawa K."/>
        </authorList>
    </citation>
    <scope>NUCLEOTIDE SEQUENCE [LARGE SCALE GENOMIC DNA]</scope>
</reference>